<dbReference type="SMART" id="SM00530">
    <property type="entry name" value="HTH_XRE"/>
    <property type="match status" value="1"/>
</dbReference>
<evidence type="ECO:0000256" key="3">
    <source>
        <dbReference type="ARBA" id="ARBA00023163"/>
    </source>
</evidence>
<dbReference type="KEGG" id="gfe:Gferi_19270"/>
<dbReference type="RefSeq" id="WP_069979366.1">
    <property type="nucleotide sequence ID" value="NZ_CP017269.1"/>
</dbReference>
<evidence type="ECO:0000256" key="2">
    <source>
        <dbReference type="ARBA" id="ARBA00023125"/>
    </source>
</evidence>
<dbReference type="InterPro" id="IPR011051">
    <property type="entry name" value="RmlC_Cupin_sf"/>
</dbReference>
<dbReference type="STRING" id="1424294.Gferi_19270"/>
<accession>A0A1D8GKN9</accession>
<dbReference type="Proteomes" id="UP000095743">
    <property type="component" value="Chromosome"/>
</dbReference>
<dbReference type="GO" id="GO:0003677">
    <property type="term" value="F:DNA binding"/>
    <property type="evidence" value="ECO:0007669"/>
    <property type="project" value="UniProtKB-KW"/>
</dbReference>
<dbReference type="InterPro" id="IPR050807">
    <property type="entry name" value="TransReg_Diox_bact_type"/>
</dbReference>
<evidence type="ECO:0000313" key="6">
    <source>
        <dbReference type="Proteomes" id="UP000095743"/>
    </source>
</evidence>
<keyword evidence="3" id="KW-0804">Transcription</keyword>
<dbReference type="GO" id="GO:0003700">
    <property type="term" value="F:DNA-binding transcription factor activity"/>
    <property type="evidence" value="ECO:0007669"/>
    <property type="project" value="TreeGrafter"/>
</dbReference>
<dbReference type="Gene3D" id="1.10.260.40">
    <property type="entry name" value="lambda repressor-like DNA-binding domains"/>
    <property type="match status" value="1"/>
</dbReference>
<dbReference type="Pfam" id="PF01381">
    <property type="entry name" value="HTH_3"/>
    <property type="match status" value="1"/>
</dbReference>
<dbReference type="GO" id="GO:0005829">
    <property type="term" value="C:cytosol"/>
    <property type="evidence" value="ECO:0007669"/>
    <property type="project" value="TreeGrafter"/>
</dbReference>
<dbReference type="InterPro" id="IPR014710">
    <property type="entry name" value="RmlC-like_jellyroll"/>
</dbReference>
<feature type="domain" description="HTH cro/C1-type" evidence="4">
    <location>
        <begin position="12"/>
        <end position="66"/>
    </location>
</feature>
<evidence type="ECO:0000313" key="5">
    <source>
        <dbReference type="EMBL" id="AOT71481.1"/>
    </source>
</evidence>
<keyword evidence="6" id="KW-1185">Reference proteome</keyword>
<keyword evidence="2 5" id="KW-0238">DNA-binding</keyword>
<dbReference type="Pfam" id="PF07883">
    <property type="entry name" value="Cupin_2"/>
    <property type="match status" value="1"/>
</dbReference>
<protein>
    <submittedName>
        <fullName evidence="5">DNA-binding protein</fullName>
    </submittedName>
</protein>
<reference evidence="5 6" key="1">
    <citation type="submission" date="2016-09" db="EMBL/GenBank/DDBJ databases">
        <title>Genomic analysis reveals versatility of anaerobic energy metabolism of Geosporobacter ferrireducens IRF9 of phylum Firmicutes.</title>
        <authorList>
            <person name="Kim S.-J."/>
        </authorList>
    </citation>
    <scope>NUCLEOTIDE SEQUENCE [LARGE SCALE GENOMIC DNA]</scope>
    <source>
        <strain evidence="5 6">IRF9</strain>
    </source>
</reference>
<proteinExistence type="predicted"/>
<dbReference type="CDD" id="cd02209">
    <property type="entry name" value="cupin_XRE_C"/>
    <property type="match status" value="1"/>
</dbReference>
<dbReference type="CDD" id="cd00093">
    <property type="entry name" value="HTH_XRE"/>
    <property type="match status" value="1"/>
</dbReference>
<evidence type="ECO:0000259" key="4">
    <source>
        <dbReference type="PROSITE" id="PS50943"/>
    </source>
</evidence>
<dbReference type="PANTHER" id="PTHR46797:SF23">
    <property type="entry name" value="HTH-TYPE TRANSCRIPTIONAL REGULATOR SUTR"/>
    <property type="match status" value="1"/>
</dbReference>
<dbReference type="SUPFAM" id="SSF47413">
    <property type="entry name" value="lambda repressor-like DNA-binding domains"/>
    <property type="match status" value="1"/>
</dbReference>
<organism evidence="5 6">
    <name type="scientific">Geosporobacter ferrireducens</name>
    <dbReference type="NCBI Taxonomy" id="1424294"/>
    <lineage>
        <taxon>Bacteria</taxon>
        <taxon>Bacillati</taxon>
        <taxon>Bacillota</taxon>
        <taxon>Clostridia</taxon>
        <taxon>Peptostreptococcales</taxon>
        <taxon>Thermotaleaceae</taxon>
        <taxon>Geosporobacter</taxon>
    </lineage>
</organism>
<dbReference type="PROSITE" id="PS50943">
    <property type="entry name" value="HTH_CROC1"/>
    <property type="match status" value="1"/>
</dbReference>
<dbReference type="InterPro" id="IPR001387">
    <property type="entry name" value="Cro/C1-type_HTH"/>
</dbReference>
<evidence type="ECO:0000256" key="1">
    <source>
        <dbReference type="ARBA" id="ARBA00023015"/>
    </source>
</evidence>
<dbReference type="OrthoDB" id="9781521at2"/>
<gene>
    <name evidence="5" type="ORF">Gferi_19270</name>
</gene>
<dbReference type="EMBL" id="CP017269">
    <property type="protein sequence ID" value="AOT71481.1"/>
    <property type="molecule type" value="Genomic_DNA"/>
</dbReference>
<keyword evidence="1" id="KW-0805">Transcription regulation</keyword>
<dbReference type="PANTHER" id="PTHR46797">
    <property type="entry name" value="HTH-TYPE TRANSCRIPTIONAL REGULATOR"/>
    <property type="match status" value="1"/>
</dbReference>
<dbReference type="InterPro" id="IPR010982">
    <property type="entry name" value="Lambda_DNA-bd_dom_sf"/>
</dbReference>
<sequence>MNDPTLNIGSVLKRVRFERGLTLEETANLTGVSKAMLGQIERGESNPTISTLWKISTGLRISFSELLGSDTNRYEAISIDDLDPVYESDGKMILYNVFPFGPMAGFEYFYIQLIPGAIHVSTPHQNSTEEYIVVTKGTLVLTVEDQTFELAAPSALKFKSNKNHTYSNPYDTEVIFQNIVKY</sequence>
<dbReference type="Gene3D" id="2.60.120.10">
    <property type="entry name" value="Jelly Rolls"/>
    <property type="match status" value="1"/>
</dbReference>
<dbReference type="SUPFAM" id="SSF51182">
    <property type="entry name" value="RmlC-like cupins"/>
    <property type="match status" value="1"/>
</dbReference>
<dbReference type="AlphaFoldDB" id="A0A1D8GKN9"/>
<dbReference type="InterPro" id="IPR013096">
    <property type="entry name" value="Cupin_2"/>
</dbReference>
<name>A0A1D8GKN9_9FIRM</name>